<dbReference type="InterPro" id="IPR011055">
    <property type="entry name" value="Dup_hybrid_motif"/>
</dbReference>
<dbReference type="InterPro" id="IPR036779">
    <property type="entry name" value="LysM_dom_sf"/>
</dbReference>
<dbReference type="Pfam" id="PF01476">
    <property type="entry name" value="LysM"/>
    <property type="match status" value="1"/>
</dbReference>
<name>A0A839UME7_9GAMM</name>
<proteinExistence type="inferred from homology"/>
<sequence>MQNPTSVLFGQGGQIAMFCILLFGLFGCASGGGGAPVQDRTRPSPIQGVDRHTVQKGDTLYSIAWRYGVDYKALSRRNGIGNDYTIYPGQIIHLDVDRKIVTTRSHSSRKKAPTTTRSPVAKMPTTKPVITDKSTSVTGVTEWIWPAKGRIIRTYSPNNGLNKGIDIEGRLGESVHSAGAGTVVYSGDGLRGYGKLLIIKHDEIYLSAYAHNDKLLVKEGEKVKGNQKIAEIGSSGTDTTKLHFEIRRKGKPVDPLKYLPKRN</sequence>
<keyword evidence="5" id="KW-1185">Reference proteome</keyword>
<dbReference type="Gene3D" id="2.70.70.10">
    <property type="entry name" value="Glucose Permease (Domain IIA)"/>
    <property type="match status" value="1"/>
</dbReference>
<protein>
    <submittedName>
        <fullName evidence="4">Lipoprotein NlpD</fullName>
    </submittedName>
</protein>
<dbReference type="Proteomes" id="UP000559987">
    <property type="component" value="Unassembled WGS sequence"/>
</dbReference>
<dbReference type="Pfam" id="PF01551">
    <property type="entry name" value="Peptidase_M23"/>
    <property type="match status" value="1"/>
</dbReference>
<dbReference type="GO" id="GO:0004222">
    <property type="term" value="F:metalloendopeptidase activity"/>
    <property type="evidence" value="ECO:0007669"/>
    <property type="project" value="TreeGrafter"/>
</dbReference>
<dbReference type="SUPFAM" id="SSF51261">
    <property type="entry name" value="Duplicated hybrid motif"/>
    <property type="match status" value="1"/>
</dbReference>
<dbReference type="PANTHER" id="PTHR21666:SF263">
    <property type="entry name" value="MUREIN HYDROLASE ACTIVATOR NLPD"/>
    <property type="match status" value="1"/>
</dbReference>
<dbReference type="AlphaFoldDB" id="A0A839UME7"/>
<evidence type="ECO:0000313" key="4">
    <source>
        <dbReference type="EMBL" id="MBB3167941.1"/>
    </source>
</evidence>
<accession>A0A839UME7</accession>
<evidence type="ECO:0000259" key="3">
    <source>
        <dbReference type="PROSITE" id="PS51782"/>
    </source>
</evidence>
<dbReference type="InterPro" id="IPR018392">
    <property type="entry name" value="LysM"/>
</dbReference>
<dbReference type="PANTHER" id="PTHR21666">
    <property type="entry name" value="PEPTIDASE-RELATED"/>
    <property type="match status" value="1"/>
</dbReference>
<dbReference type="Gene3D" id="3.10.350.10">
    <property type="entry name" value="LysM domain"/>
    <property type="match status" value="1"/>
</dbReference>
<comment type="similarity">
    <text evidence="1">Belongs to the E.coli NlpD/Haemophilus LppB family.</text>
</comment>
<evidence type="ECO:0000313" key="5">
    <source>
        <dbReference type="Proteomes" id="UP000559987"/>
    </source>
</evidence>
<dbReference type="InterPro" id="IPR016047">
    <property type="entry name" value="M23ase_b-sheet_dom"/>
</dbReference>
<dbReference type="SMART" id="SM00257">
    <property type="entry name" value="LysM"/>
    <property type="match status" value="1"/>
</dbReference>
<dbReference type="InterPro" id="IPR050570">
    <property type="entry name" value="Cell_wall_metabolism_enzyme"/>
</dbReference>
<organism evidence="4 5">
    <name type="scientific">Simiduia aestuariiviva</name>
    <dbReference type="NCBI Taxonomy" id="1510459"/>
    <lineage>
        <taxon>Bacteria</taxon>
        <taxon>Pseudomonadati</taxon>
        <taxon>Pseudomonadota</taxon>
        <taxon>Gammaproteobacteria</taxon>
        <taxon>Cellvibrionales</taxon>
        <taxon>Cellvibrionaceae</taxon>
        <taxon>Simiduia</taxon>
    </lineage>
</organism>
<dbReference type="CDD" id="cd12797">
    <property type="entry name" value="M23_peptidase"/>
    <property type="match status" value="1"/>
</dbReference>
<evidence type="ECO:0000256" key="1">
    <source>
        <dbReference type="ARBA" id="ARBA00038420"/>
    </source>
</evidence>
<keyword evidence="4" id="KW-0449">Lipoprotein</keyword>
<reference evidence="4 5" key="1">
    <citation type="submission" date="2020-08" db="EMBL/GenBank/DDBJ databases">
        <title>Genomic Encyclopedia of Type Strains, Phase III (KMG-III): the genomes of soil and plant-associated and newly described type strains.</title>
        <authorList>
            <person name="Whitman W."/>
        </authorList>
    </citation>
    <scope>NUCLEOTIDE SEQUENCE [LARGE SCALE GENOMIC DNA]</scope>
    <source>
        <strain evidence="4 5">CECT 8571</strain>
    </source>
</reference>
<evidence type="ECO:0000256" key="2">
    <source>
        <dbReference type="SAM" id="MobiDB-lite"/>
    </source>
</evidence>
<dbReference type="GO" id="GO:0009279">
    <property type="term" value="C:cell outer membrane"/>
    <property type="evidence" value="ECO:0007669"/>
    <property type="project" value="TreeGrafter"/>
</dbReference>
<dbReference type="EMBL" id="JACHXZ010000001">
    <property type="protein sequence ID" value="MBB3167941.1"/>
    <property type="molecule type" value="Genomic_DNA"/>
</dbReference>
<feature type="region of interest" description="Disordered" evidence="2">
    <location>
        <begin position="103"/>
        <end position="122"/>
    </location>
</feature>
<dbReference type="GO" id="GO:0032153">
    <property type="term" value="C:cell division site"/>
    <property type="evidence" value="ECO:0007669"/>
    <property type="project" value="TreeGrafter"/>
</dbReference>
<gene>
    <name evidence="4" type="ORF">FHS30_001117</name>
</gene>
<feature type="domain" description="LysM" evidence="3">
    <location>
        <begin position="50"/>
        <end position="94"/>
    </location>
</feature>
<dbReference type="PROSITE" id="PS51782">
    <property type="entry name" value="LYSM"/>
    <property type="match status" value="1"/>
</dbReference>
<dbReference type="RefSeq" id="WP_246341135.1">
    <property type="nucleotide sequence ID" value="NZ_JACHXZ010000001.1"/>
</dbReference>
<dbReference type="CDD" id="cd00118">
    <property type="entry name" value="LysM"/>
    <property type="match status" value="1"/>
</dbReference>
<comment type="caution">
    <text evidence="4">The sequence shown here is derived from an EMBL/GenBank/DDBJ whole genome shotgun (WGS) entry which is preliminary data.</text>
</comment>